<evidence type="ECO:0000256" key="3">
    <source>
        <dbReference type="ARBA" id="ARBA00022574"/>
    </source>
</evidence>
<feature type="domain" description="IFT121-like TPR repeats" evidence="14">
    <location>
        <begin position="999"/>
        <end position="1095"/>
    </location>
</feature>
<dbReference type="SUPFAM" id="SSF50978">
    <property type="entry name" value="WD40 repeat-like"/>
    <property type="match status" value="1"/>
</dbReference>
<dbReference type="InterPro" id="IPR056170">
    <property type="entry name" value="Znf_IFT121-like"/>
</dbReference>
<keyword evidence="5" id="KW-0970">Cilium biogenesis/degradation</keyword>
<dbReference type="PANTHER" id="PTHR12764">
    <property type="entry name" value="WD REPEAT DOMAIN-RELATED"/>
    <property type="match status" value="1"/>
</dbReference>
<dbReference type="Pfam" id="PF23390">
    <property type="entry name" value="Beta-prop_WDR35_2nd"/>
    <property type="match status" value="1"/>
</dbReference>
<dbReference type="PANTHER" id="PTHR12764:SF5">
    <property type="entry name" value="LD29485P"/>
    <property type="match status" value="1"/>
</dbReference>
<feature type="domain" description="IFT121/TULP4 N-terminal" evidence="13">
    <location>
        <begin position="1"/>
        <end position="331"/>
    </location>
</feature>
<reference evidence="15 16" key="1">
    <citation type="submission" date="2024-03" db="EMBL/GenBank/DDBJ databases">
        <title>Adaptation during the transition from Ophiocordyceps entomopathogen to insect associate is accompanied by gene loss and intensified selection.</title>
        <authorList>
            <person name="Ward C.M."/>
            <person name="Onetto C.A."/>
            <person name="Borneman A.R."/>
        </authorList>
    </citation>
    <scope>NUCLEOTIDE SEQUENCE [LARGE SCALE GENOMIC DNA]</scope>
    <source>
        <strain evidence="15">AWRI1</strain>
        <tissue evidence="15">Single Adult Female</tissue>
    </source>
</reference>
<keyword evidence="7" id="KW-0206">Cytoskeleton</keyword>
<evidence type="ECO:0000313" key="15">
    <source>
        <dbReference type="EMBL" id="KAK7591036.1"/>
    </source>
</evidence>
<dbReference type="EMBL" id="JBBCAQ010000022">
    <property type="protein sequence ID" value="KAK7591036.1"/>
    <property type="molecule type" value="Genomic_DNA"/>
</dbReference>
<dbReference type="InterPro" id="IPR057361">
    <property type="entry name" value="TPR_WDR35"/>
</dbReference>
<dbReference type="Pfam" id="PF23145">
    <property type="entry name" value="Zf_2nd_IFT121"/>
    <property type="match status" value="1"/>
</dbReference>
<dbReference type="Pfam" id="PF24797">
    <property type="entry name" value="Beta-prop_WDR35_TULP_N"/>
    <property type="match status" value="1"/>
</dbReference>
<dbReference type="GO" id="GO:0061512">
    <property type="term" value="P:protein localization to cilium"/>
    <property type="evidence" value="ECO:0007669"/>
    <property type="project" value="TreeGrafter"/>
</dbReference>
<evidence type="ECO:0008006" key="17">
    <source>
        <dbReference type="Google" id="ProtNLM"/>
    </source>
</evidence>
<dbReference type="InterPro" id="IPR015943">
    <property type="entry name" value="WD40/YVTN_repeat-like_dom_sf"/>
</dbReference>
<dbReference type="InterPro" id="IPR057979">
    <property type="entry name" value="TPR_IFT121"/>
</dbReference>
<dbReference type="InterPro" id="IPR017233">
    <property type="entry name" value="WDR35"/>
</dbReference>
<evidence type="ECO:0000256" key="8">
    <source>
        <dbReference type="ARBA" id="ARBA00023273"/>
    </source>
</evidence>
<evidence type="ECO:0000256" key="6">
    <source>
        <dbReference type="ARBA" id="ARBA00023069"/>
    </source>
</evidence>
<dbReference type="Proteomes" id="UP001367676">
    <property type="component" value="Unassembled WGS sequence"/>
</dbReference>
<accession>A0AAN9TXC8</accession>
<name>A0AAN9TXC8_9HEMI</name>
<dbReference type="FunFam" id="1.25.40.470:FF:000004">
    <property type="entry name" value="WD repeat-containing protein 35"/>
    <property type="match status" value="1"/>
</dbReference>
<comment type="caution">
    <text evidence="15">The sequence shown here is derived from an EMBL/GenBank/DDBJ whole genome shotgun (WGS) entry which is preliminary data.</text>
</comment>
<dbReference type="Pfam" id="PF25170">
    <property type="entry name" value="TPR_WDR35"/>
    <property type="match status" value="1"/>
</dbReference>
<dbReference type="InterPro" id="IPR056159">
    <property type="entry name" value="Beta-prop_IFT121_TULP_N"/>
</dbReference>
<dbReference type="SUPFAM" id="SSF48452">
    <property type="entry name" value="TPR-like"/>
    <property type="match status" value="1"/>
</dbReference>
<sequence length="1170" mass="132865">MFIFLSKKIAALNNAKIHCVQWNPTNEWIAVGGDDGFLKVMQLEASKSANKSSNNSSFSTNQTATLEGHTGQVRIVTWNEPHQKLTSCDDSGRIVVWTFHRGTWCEVMVFNRYKSTVKGIMWDHDGSRICIVYEDGAVIVGSVDGSRIWGKELKKLGLTNVQWSPDSKHILFALRNGELHLYSDEGVFSMKLKISCLPSIQIIIFVAGVHWYDGRHGYYSDNVPVLVIAYQSGHVQLMRNPHDEDPIILDTGMFITKCRWNHDGSVLALIGSTVLVGESSSTNVIQFFSPFGEHIRTLKLPGSALSDFSWEGNSLRIAIAIDSYLFVANVRPSYVWSFFSNTLVFSTKAKDKRNSIITFWNTKTNECHQKLVKSLLSVAACKDHCVLAVKSDLMAAQYSLMICNSLTSVIDCKTMDLQPLWVSMNTTHVFAASRENFIVWQYSVPKPRLFTHKSGSARLRKERLYHVDDTPSGVAEVIQDLDENFVPTLDSICCMACSEKTLLICRKSGTIQRYALPQVALIQRLNLSCRPQSIAVNCNSTKISVIDCKGALSLIPLRKDGEENYVSSKEESGSNDRRDVWDMKWATDNPSYLAVMEKMRMYVLKDGSPEEPITSSAYIADFQNLEIKGIRLDELICSQGPILPEYFINFEVKSLRDTRELLDKVGIVEATSFIEKNSHPRLWRLLAEAALQKMDLSTAEMAYVKRNDYAGVQLIKRLGNLSNDNLKKALVESYLGNFDEAEKLYLKCDRRDLAITLRERLGDWFRTVELMKVGTAASDSQLTTAWNNIGEFFMDSMKWDAAKEYFLKAGNYEKLISCYHFLEDYEGLEWCMSMLPEKDPLLEKLGEIFFNVGMCSQAVDAYSKFGVPQSAIDVCVKLNHWDKALQLSSQYSSDVPVGQVFEKYAGQLMRKNRILETIQLYRKAEKYSEAADLLFEVAEQKKIQNDTPLMLKKIYVLVGLLVQDFLMQYKHEQSKPSAPRNKSTVEVNTDSLHNLKLLDDPWHYAEAYHLLMLSQNQLIQGKTEAALRTSVILRNYDDVLQRRQIYCIIAVCAVTCQAFKTASRAFTELETLQMDSKNDFENIALKLFSKHEPEDPQDKYSVCSTCSKLISLWDLKCEHCNTKRIVCVGTGQYMDSVNDAWQCNVCKHFTLYSHMLSRNTCPLCHAPTKL</sequence>
<dbReference type="AlphaFoldDB" id="A0AAN9TXC8"/>
<evidence type="ECO:0000259" key="13">
    <source>
        <dbReference type="Pfam" id="PF24797"/>
    </source>
</evidence>
<gene>
    <name evidence="15" type="ORF">V9T40_002649</name>
</gene>
<dbReference type="PIRSF" id="PIRSF037536">
    <property type="entry name" value="WD_repeat_p35"/>
    <property type="match status" value="1"/>
</dbReference>
<dbReference type="GO" id="GO:0097730">
    <property type="term" value="C:non-motile cilium"/>
    <property type="evidence" value="ECO:0007669"/>
    <property type="project" value="TreeGrafter"/>
</dbReference>
<keyword evidence="2" id="KW-0963">Cytoplasm</keyword>
<keyword evidence="4" id="KW-0677">Repeat</keyword>
<dbReference type="InterPro" id="IPR056157">
    <property type="entry name" value="TPR_IFT80_172_dom"/>
</dbReference>
<dbReference type="Pfam" id="PF25768">
    <property type="entry name" value="TPR_IFT121"/>
    <property type="match status" value="1"/>
</dbReference>
<dbReference type="PROSITE" id="PS50082">
    <property type="entry name" value="WD_REPEATS_2"/>
    <property type="match status" value="1"/>
</dbReference>
<dbReference type="InterPro" id="IPR039857">
    <property type="entry name" value="Ift122/121"/>
</dbReference>
<dbReference type="Pfam" id="PF23387">
    <property type="entry name" value="TPR_IFT80_172"/>
    <property type="match status" value="1"/>
</dbReference>
<keyword evidence="8" id="KW-0966">Cell projection</keyword>
<feature type="repeat" description="WD" evidence="9">
    <location>
        <begin position="66"/>
        <end position="97"/>
    </location>
</feature>
<evidence type="ECO:0000259" key="12">
    <source>
        <dbReference type="Pfam" id="PF23390"/>
    </source>
</evidence>
<evidence type="ECO:0000256" key="1">
    <source>
        <dbReference type="ARBA" id="ARBA00004120"/>
    </source>
</evidence>
<comment type="subcellular location">
    <subcellularLocation>
        <location evidence="1">Cytoplasm</location>
        <location evidence="1">Cytoskeleton</location>
        <location evidence="1">Cilium basal body</location>
    </subcellularLocation>
</comment>
<dbReference type="GO" id="GO:0035721">
    <property type="term" value="P:intraciliary retrograde transport"/>
    <property type="evidence" value="ECO:0007669"/>
    <property type="project" value="TreeGrafter"/>
</dbReference>
<evidence type="ECO:0000256" key="4">
    <source>
        <dbReference type="ARBA" id="ARBA00022737"/>
    </source>
</evidence>
<dbReference type="InterPro" id="IPR001680">
    <property type="entry name" value="WD40_rpt"/>
</dbReference>
<dbReference type="SMART" id="SM00320">
    <property type="entry name" value="WD40"/>
    <property type="match status" value="4"/>
</dbReference>
<dbReference type="InterPro" id="IPR011990">
    <property type="entry name" value="TPR-like_helical_dom_sf"/>
</dbReference>
<evidence type="ECO:0000259" key="10">
    <source>
        <dbReference type="Pfam" id="PF23145"/>
    </source>
</evidence>
<evidence type="ECO:0000256" key="5">
    <source>
        <dbReference type="ARBA" id="ARBA00022794"/>
    </source>
</evidence>
<dbReference type="SUPFAM" id="SSF101908">
    <property type="entry name" value="Putative isomerase YbhE"/>
    <property type="match status" value="1"/>
</dbReference>
<dbReference type="GO" id="GO:0030991">
    <property type="term" value="C:intraciliary transport particle A"/>
    <property type="evidence" value="ECO:0007669"/>
    <property type="project" value="TreeGrafter"/>
</dbReference>
<evidence type="ECO:0000313" key="16">
    <source>
        <dbReference type="Proteomes" id="UP001367676"/>
    </source>
</evidence>
<evidence type="ECO:0000256" key="9">
    <source>
        <dbReference type="PROSITE-ProRule" id="PRU00221"/>
    </source>
</evidence>
<feature type="domain" description="IFT121-like zinc finger" evidence="10">
    <location>
        <begin position="1126"/>
        <end position="1168"/>
    </location>
</feature>
<keyword evidence="6" id="KW-0969">Cilium</keyword>
<feature type="domain" description="IFT121 second beta-propeller" evidence="12">
    <location>
        <begin position="336"/>
        <end position="651"/>
    </location>
</feature>
<evidence type="ECO:0000259" key="11">
    <source>
        <dbReference type="Pfam" id="PF23387"/>
    </source>
</evidence>
<evidence type="ECO:0000256" key="7">
    <source>
        <dbReference type="ARBA" id="ARBA00023212"/>
    </source>
</evidence>
<evidence type="ECO:0000256" key="2">
    <source>
        <dbReference type="ARBA" id="ARBA00022490"/>
    </source>
</evidence>
<evidence type="ECO:0000259" key="14">
    <source>
        <dbReference type="Pfam" id="PF25768"/>
    </source>
</evidence>
<feature type="domain" description="IFT80/172/WDR35 TPR" evidence="11">
    <location>
        <begin position="682"/>
        <end position="772"/>
    </location>
</feature>
<protein>
    <recommendedName>
        <fullName evidence="17">WD repeat-containing protein 35</fullName>
    </recommendedName>
</protein>
<dbReference type="GO" id="GO:1905515">
    <property type="term" value="P:non-motile cilium assembly"/>
    <property type="evidence" value="ECO:0007669"/>
    <property type="project" value="TreeGrafter"/>
</dbReference>
<dbReference type="Gene3D" id="1.25.40.470">
    <property type="match status" value="1"/>
</dbReference>
<keyword evidence="16" id="KW-1185">Reference proteome</keyword>
<dbReference type="InterPro" id="IPR036322">
    <property type="entry name" value="WD40_repeat_dom_sf"/>
</dbReference>
<organism evidence="15 16">
    <name type="scientific">Parthenolecanium corni</name>
    <dbReference type="NCBI Taxonomy" id="536013"/>
    <lineage>
        <taxon>Eukaryota</taxon>
        <taxon>Metazoa</taxon>
        <taxon>Ecdysozoa</taxon>
        <taxon>Arthropoda</taxon>
        <taxon>Hexapoda</taxon>
        <taxon>Insecta</taxon>
        <taxon>Pterygota</taxon>
        <taxon>Neoptera</taxon>
        <taxon>Paraneoptera</taxon>
        <taxon>Hemiptera</taxon>
        <taxon>Sternorrhyncha</taxon>
        <taxon>Coccoidea</taxon>
        <taxon>Coccidae</taxon>
        <taxon>Parthenolecanium</taxon>
    </lineage>
</organism>
<keyword evidence="3 9" id="KW-0853">WD repeat</keyword>
<dbReference type="InterPro" id="IPR056158">
    <property type="entry name" value="Beta-prop_IFT121_2nd"/>
</dbReference>
<proteinExistence type="predicted"/>
<dbReference type="Gene3D" id="2.130.10.10">
    <property type="entry name" value="YVTN repeat-like/Quinoprotein amine dehydrogenase"/>
    <property type="match status" value="1"/>
</dbReference>